<feature type="domain" description="C2H2-type" evidence="13">
    <location>
        <begin position="638"/>
        <end position="665"/>
    </location>
</feature>
<proteinExistence type="inferred from homology"/>
<keyword evidence="5 11" id="KW-0863">Zinc-finger</keyword>
<dbReference type="PROSITE" id="PS00028">
    <property type="entry name" value="ZINC_FINGER_C2H2_1"/>
    <property type="match status" value="17"/>
</dbReference>
<evidence type="ECO:0000256" key="12">
    <source>
        <dbReference type="SAM" id="MobiDB-lite"/>
    </source>
</evidence>
<dbReference type="GO" id="GO:0000978">
    <property type="term" value="F:RNA polymerase II cis-regulatory region sequence-specific DNA binding"/>
    <property type="evidence" value="ECO:0007669"/>
    <property type="project" value="TreeGrafter"/>
</dbReference>
<sequence length="1446" mass="155555">MANSVALVVQAELLPHQSTTSLSPFPSLLGSGEDGEEDRDRGELVEVDKGDVAGGEEVVLDMVSSSVSGPAQQSEQLDHPFQCMDCGKSFRWSSRLTHHQRSHNNERPYRCNLCPKAFKGSSALLYHQRSHSGEKPYKCQNCGKAFKRSSLLQVHQSVHTGVRTFLCPYCPLTFKWSSHYQYHLRQHTGECPYPCDTCPKAFKNSSSLRRHKNVHLGLKPYTCSVCNKSFTQSTNLRQHMRIHTGEKPYICGECGRSFTHSSNLALHKNSHSNLNTGAKEGKRREDTRKGNELVEVIVGAEEVTSSMLSDMVGFVSQEGTDGVGVGMEEVFLSTTSSSQNPGLLPQLTLTSSGDGVCTSRAIGTEVHLSTDTGASVLLYSCGSCNHTFGTQAELEDHQAIHMAPEVPGTGADTDPGAGMEVGDGLVGAGHLLADFEEVVETTTVTESSHTAEVLLGLTEGTDGNSANVGTTQAQFDLLQSFTEVTQSSETVQPEARTTWAGLSCGYCNKTFKTNGGLNRHVSLMHSLSSQSRSQFSCSACDRSFPLLSSLLTHQHSHTPEQRLLAEAEAEIVCPPSLSLSLPLPSSPNHADNQQEGQTEIHVDIITAGEEQEEQPAKPAKVPKKTVAGKSTPAGERPYRCSECGKAFKGSSGLKYHMRDHTGERPYRCTECGKSFKRSSLLSIHQRVHTGVRAFQCPHCPLTFKWSSHYQYHLRQHTGERPYVCKECGKSFKNTSCLRRHSQMHSGLRPHICSICSKSFSQTSNLKQHERTHSGERPFQCTHCNKSFTHSSNLQLHLRTHSSRKDFKCPYCSKEFVMHSYLQRHIRTHGSGVPLPCPGGESKDGVAVKASVGGVTTTTTLLNPITLEASGNNGSLIVSQPALNIPPNTSQNYFMIQTASGLQLIPLSSPTPAPPPPPPPLPPSSQPQNFLLLQCPSSNGSQSSLILVPTTNNPPPAPEPPTLPVLQTIQALQPVLNQTQTQIAPFPAVSQQQQQRIIITNNNNNASTPVATPSHSLSTNSLLTKPILGKSTRTARGRRGRKPKVALQKSAAAAPLNDITDAHAAVTNSTVTHSITQDNTAANSTRELSSSPLSTSCSAVQTLSSDSITVVPTVDTSGPPSSTVTMVTPAPAVATAAASTSVSATQGRIPHTNVGEIKTGETSTGKQFVLCFNNDGEAKEGINIEEGGESYVLHFEGDSSAEAASGGMGGERKSLVFQFKTDGQGEGEQGAEKGGMMSLLHDWSEEKQGERHVGEDGSQEESYVLHFHTEAQDSGSSSTTFSQGQDSSLQLSCTQTQGLVPLDGQEMVFELGGEAKMEQTTEESMQMIALIEGDAEMMEGEGEHCSAANGVTGSEGPMEGIFQLGSGEEIVIIEVSSSSLREGRMERGGDGEIPQSSEGKYENVTAEVNAKSMKDFSSTANTETETSAEDTVRNGPISSSNEMQFSN</sequence>
<dbReference type="PANTHER" id="PTHR24384">
    <property type="entry name" value="FINGER PUTATIVE TRANSCRIPTION FACTOR FAMILY-RELATED"/>
    <property type="match status" value="1"/>
</dbReference>
<dbReference type="FunFam" id="3.30.160.60:FF:002716">
    <property type="entry name" value="Zinc finger protein 212"/>
    <property type="match status" value="1"/>
</dbReference>
<dbReference type="Pfam" id="PF00096">
    <property type="entry name" value="zf-C2H2"/>
    <property type="match status" value="13"/>
</dbReference>
<evidence type="ECO:0000256" key="6">
    <source>
        <dbReference type="ARBA" id="ARBA00022833"/>
    </source>
</evidence>
<evidence type="ECO:0000256" key="2">
    <source>
        <dbReference type="ARBA" id="ARBA00006991"/>
    </source>
</evidence>
<dbReference type="FunFam" id="3.30.160.60:FF:000495">
    <property type="entry name" value="zinc finger protein 668"/>
    <property type="match status" value="1"/>
</dbReference>
<feature type="domain" description="C2H2-type" evidence="13">
    <location>
        <begin position="750"/>
        <end position="777"/>
    </location>
</feature>
<feature type="compositionally biased region" description="Pro residues" evidence="12">
    <location>
        <begin position="908"/>
        <end position="924"/>
    </location>
</feature>
<reference evidence="15" key="1">
    <citation type="submission" date="2025-08" db="UniProtKB">
        <authorList>
            <consortium name="RefSeq"/>
        </authorList>
    </citation>
    <scope>IDENTIFICATION</scope>
</reference>
<feature type="domain" description="C2H2-type" evidence="13">
    <location>
        <begin position="249"/>
        <end position="276"/>
    </location>
</feature>
<feature type="region of interest" description="Disordered" evidence="12">
    <location>
        <begin position="904"/>
        <end position="929"/>
    </location>
</feature>
<dbReference type="SMART" id="SM00355">
    <property type="entry name" value="ZnF_C2H2"/>
    <property type="match status" value="17"/>
</dbReference>
<evidence type="ECO:0000256" key="3">
    <source>
        <dbReference type="ARBA" id="ARBA00022723"/>
    </source>
</evidence>
<dbReference type="OrthoDB" id="9885925at2759"/>
<evidence type="ECO:0000313" key="14">
    <source>
        <dbReference type="Proteomes" id="UP000515150"/>
    </source>
</evidence>
<feature type="region of interest" description="Disordered" evidence="12">
    <location>
        <begin position="1378"/>
        <end position="1446"/>
    </location>
</feature>
<dbReference type="GO" id="GO:0000981">
    <property type="term" value="F:DNA-binding transcription factor activity, RNA polymerase II-specific"/>
    <property type="evidence" value="ECO:0007669"/>
    <property type="project" value="TreeGrafter"/>
</dbReference>
<keyword evidence="14" id="KW-1185">Reference proteome</keyword>
<evidence type="ECO:0000256" key="4">
    <source>
        <dbReference type="ARBA" id="ARBA00022737"/>
    </source>
</evidence>
<feature type="compositionally biased region" description="Polar residues" evidence="12">
    <location>
        <begin position="1435"/>
        <end position="1446"/>
    </location>
</feature>
<dbReference type="FunFam" id="3.30.160.60:FF:000213">
    <property type="entry name" value="Zinc finger protein 624"/>
    <property type="match status" value="2"/>
</dbReference>
<feature type="domain" description="C2H2-type" evidence="13">
    <location>
        <begin position="137"/>
        <end position="164"/>
    </location>
</feature>
<dbReference type="CTD" id="89887"/>
<dbReference type="KEGG" id="bspl:114842891"/>
<evidence type="ECO:0000313" key="15">
    <source>
        <dbReference type="RefSeq" id="XP_028984747.1"/>
    </source>
</evidence>
<dbReference type="FunFam" id="3.30.160.60:FF:000450">
    <property type="entry name" value="PR domain zinc finger protein 14"/>
    <property type="match status" value="1"/>
</dbReference>
<dbReference type="FunFam" id="3.30.160.60:FF:000620">
    <property type="entry name" value="Zinc finger protein 263"/>
    <property type="match status" value="1"/>
</dbReference>
<dbReference type="FunFam" id="3.30.160.60:FF:002343">
    <property type="entry name" value="Zinc finger protein 33A"/>
    <property type="match status" value="1"/>
</dbReference>
<dbReference type="InterPro" id="IPR036236">
    <property type="entry name" value="Znf_C2H2_sf"/>
</dbReference>
<keyword evidence="6" id="KW-0862">Zinc</keyword>
<evidence type="ECO:0000256" key="10">
    <source>
        <dbReference type="ARBA" id="ARBA00023242"/>
    </source>
</evidence>
<feature type="domain" description="C2H2-type" evidence="13">
    <location>
        <begin position="666"/>
        <end position="693"/>
    </location>
</feature>
<dbReference type="InParanoid" id="A0A6P7KQ59"/>
<evidence type="ECO:0000256" key="5">
    <source>
        <dbReference type="ARBA" id="ARBA00022771"/>
    </source>
</evidence>
<feature type="domain" description="C2H2-type" evidence="13">
    <location>
        <begin position="221"/>
        <end position="248"/>
    </location>
</feature>
<organism evidence="14 15">
    <name type="scientific">Betta splendens</name>
    <name type="common">Siamese fighting fish</name>
    <dbReference type="NCBI Taxonomy" id="158456"/>
    <lineage>
        <taxon>Eukaryota</taxon>
        <taxon>Metazoa</taxon>
        <taxon>Chordata</taxon>
        <taxon>Craniata</taxon>
        <taxon>Vertebrata</taxon>
        <taxon>Euteleostomi</taxon>
        <taxon>Actinopterygii</taxon>
        <taxon>Neopterygii</taxon>
        <taxon>Teleostei</taxon>
        <taxon>Neoteleostei</taxon>
        <taxon>Acanthomorphata</taxon>
        <taxon>Anabantaria</taxon>
        <taxon>Anabantiformes</taxon>
        <taxon>Anabantoidei</taxon>
        <taxon>Osphronemidae</taxon>
        <taxon>Betta</taxon>
    </lineage>
</organism>
<feature type="domain" description="C2H2-type" evidence="13">
    <location>
        <begin position="193"/>
        <end position="220"/>
    </location>
</feature>
<dbReference type="Gene3D" id="3.30.160.60">
    <property type="entry name" value="Classic Zinc Finger"/>
    <property type="match status" value="15"/>
</dbReference>
<dbReference type="GO" id="GO:0005634">
    <property type="term" value="C:nucleus"/>
    <property type="evidence" value="ECO:0007669"/>
    <property type="project" value="UniProtKB-SubCell"/>
</dbReference>
<dbReference type="Proteomes" id="UP000515150">
    <property type="component" value="Chromosome 16"/>
</dbReference>
<comment type="subcellular location">
    <subcellularLocation>
        <location evidence="1">Nucleus</location>
    </subcellularLocation>
</comment>
<dbReference type="SUPFAM" id="SSF57667">
    <property type="entry name" value="beta-beta-alpha zinc fingers"/>
    <property type="match status" value="9"/>
</dbReference>
<keyword evidence="3" id="KW-0479">Metal-binding</keyword>
<feature type="domain" description="C2H2-type" evidence="13">
    <location>
        <begin position="778"/>
        <end position="805"/>
    </location>
</feature>
<feature type="region of interest" description="Disordered" evidence="12">
    <location>
        <begin position="609"/>
        <end position="633"/>
    </location>
</feature>
<feature type="domain" description="C2H2-type" evidence="13">
    <location>
        <begin position="535"/>
        <end position="562"/>
    </location>
</feature>
<feature type="domain" description="C2H2-type" evidence="13">
    <location>
        <begin position="379"/>
        <end position="406"/>
    </location>
</feature>
<keyword evidence="7" id="KW-0805">Transcription regulation</keyword>
<feature type="region of interest" description="Disordered" evidence="12">
    <location>
        <begin position="18"/>
        <end position="43"/>
    </location>
</feature>
<feature type="domain" description="C2H2-type" evidence="13">
    <location>
        <begin position="694"/>
        <end position="721"/>
    </location>
</feature>
<feature type="domain" description="C2H2-type" evidence="13">
    <location>
        <begin position="502"/>
        <end position="530"/>
    </location>
</feature>
<accession>A0A6P7KQ59</accession>
<feature type="domain" description="C2H2-type" evidence="13">
    <location>
        <begin position="81"/>
        <end position="108"/>
    </location>
</feature>
<dbReference type="FunFam" id="3.30.160.60:FF:000454">
    <property type="entry name" value="Zinc finger protein 624"/>
    <property type="match status" value="1"/>
</dbReference>
<feature type="domain" description="C2H2-type" evidence="13">
    <location>
        <begin position="109"/>
        <end position="136"/>
    </location>
</feature>
<keyword evidence="9" id="KW-0804">Transcription</keyword>
<comment type="similarity">
    <text evidence="2">Belongs to the krueppel C2H2-type zinc-finger protein family.</text>
</comment>
<feature type="compositionally biased region" description="Low complexity" evidence="12">
    <location>
        <begin position="616"/>
        <end position="629"/>
    </location>
</feature>
<keyword evidence="8" id="KW-0238">DNA-binding</keyword>
<evidence type="ECO:0000256" key="11">
    <source>
        <dbReference type="PROSITE-ProRule" id="PRU00042"/>
    </source>
</evidence>
<dbReference type="FunFam" id="3.30.160.60:FF:000016">
    <property type="entry name" value="zinc finger protein 37 homolog"/>
    <property type="match status" value="1"/>
</dbReference>
<feature type="domain" description="C2H2-type" evidence="13">
    <location>
        <begin position="806"/>
        <end position="833"/>
    </location>
</feature>
<evidence type="ECO:0000259" key="13">
    <source>
        <dbReference type="PROSITE" id="PS50157"/>
    </source>
</evidence>
<dbReference type="PROSITE" id="PS50157">
    <property type="entry name" value="ZINC_FINGER_C2H2_2"/>
    <property type="match status" value="17"/>
</dbReference>
<dbReference type="InterPro" id="IPR013087">
    <property type="entry name" value="Znf_C2H2_type"/>
</dbReference>
<dbReference type="PANTHER" id="PTHR24384:SF218">
    <property type="entry name" value="ZINC FINGER PROTEIN 502"/>
    <property type="match status" value="1"/>
</dbReference>
<feature type="domain" description="C2H2-type" evidence="13">
    <location>
        <begin position="722"/>
        <end position="749"/>
    </location>
</feature>
<keyword evidence="10" id="KW-0539">Nucleus</keyword>
<dbReference type="InterPro" id="IPR050752">
    <property type="entry name" value="C2H2-ZF_domain"/>
</dbReference>
<evidence type="ECO:0000256" key="9">
    <source>
        <dbReference type="ARBA" id="ARBA00023163"/>
    </source>
</evidence>
<dbReference type="FunFam" id="3.30.160.60:FF:000358">
    <property type="entry name" value="zinc finger protein 24"/>
    <property type="match status" value="1"/>
</dbReference>
<dbReference type="RefSeq" id="XP_028984747.1">
    <property type="nucleotide sequence ID" value="XM_029128914.2"/>
</dbReference>
<dbReference type="GeneID" id="114842891"/>
<evidence type="ECO:0000256" key="7">
    <source>
        <dbReference type="ARBA" id="ARBA00023015"/>
    </source>
</evidence>
<gene>
    <name evidence="15" type="primary">znf628</name>
</gene>
<evidence type="ECO:0000256" key="1">
    <source>
        <dbReference type="ARBA" id="ARBA00004123"/>
    </source>
</evidence>
<feature type="region of interest" description="Disordered" evidence="12">
    <location>
        <begin position="269"/>
        <end position="288"/>
    </location>
</feature>
<name>A0A6P7KQ59_BETSP</name>
<dbReference type="GO" id="GO:0008270">
    <property type="term" value="F:zinc ion binding"/>
    <property type="evidence" value="ECO:0007669"/>
    <property type="project" value="UniProtKB-KW"/>
</dbReference>
<protein>
    <submittedName>
        <fullName evidence="15">Zinc finger protein 628</fullName>
    </submittedName>
</protein>
<feature type="compositionally biased region" description="Basic and acidic residues" evidence="12">
    <location>
        <begin position="279"/>
        <end position="288"/>
    </location>
</feature>
<dbReference type="FunFam" id="3.30.160.60:FF:000295">
    <property type="entry name" value="zinc finger protein 19"/>
    <property type="match status" value="1"/>
</dbReference>
<feature type="compositionally biased region" description="Basic and acidic residues" evidence="12">
    <location>
        <begin position="1380"/>
        <end position="1389"/>
    </location>
</feature>
<evidence type="ECO:0000256" key="8">
    <source>
        <dbReference type="ARBA" id="ARBA00023125"/>
    </source>
</evidence>
<feature type="compositionally biased region" description="Low complexity" evidence="12">
    <location>
        <begin position="18"/>
        <end position="31"/>
    </location>
</feature>
<feature type="domain" description="C2H2-type" evidence="13">
    <location>
        <begin position="165"/>
        <end position="192"/>
    </location>
</feature>
<keyword evidence="4" id="KW-0677">Repeat</keyword>